<feature type="transmembrane region" description="Helical" evidence="2">
    <location>
        <begin position="21"/>
        <end position="46"/>
    </location>
</feature>
<reference evidence="4 5" key="1">
    <citation type="submission" date="2021-03" db="EMBL/GenBank/DDBJ databases">
        <title>Sequencing the genomes of 1000 actinobacteria strains.</title>
        <authorList>
            <person name="Klenk H.-P."/>
        </authorList>
    </citation>
    <scope>NUCLEOTIDE SEQUENCE [LARGE SCALE GENOMIC DNA]</scope>
    <source>
        <strain evidence="4 5">DSM 45256</strain>
    </source>
</reference>
<feature type="compositionally biased region" description="Low complexity" evidence="1">
    <location>
        <begin position="379"/>
        <end position="393"/>
    </location>
</feature>
<dbReference type="InterPro" id="IPR050469">
    <property type="entry name" value="Diguanylate_Cyclase"/>
</dbReference>
<feature type="transmembrane region" description="Helical" evidence="2">
    <location>
        <begin position="52"/>
        <end position="71"/>
    </location>
</feature>
<protein>
    <submittedName>
        <fullName evidence="4">Diguanylate cyclase (GGDEF)-like protein</fullName>
    </submittedName>
</protein>
<dbReference type="Gene3D" id="3.30.70.270">
    <property type="match status" value="1"/>
</dbReference>
<feature type="transmembrane region" description="Helical" evidence="2">
    <location>
        <begin position="136"/>
        <end position="156"/>
    </location>
</feature>
<keyword evidence="2" id="KW-0472">Membrane</keyword>
<dbReference type="EMBL" id="JAGINU010000001">
    <property type="protein sequence ID" value="MBP2369220.1"/>
    <property type="molecule type" value="Genomic_DNA"/>
</dbReference>
<organism evidence="4 5">
    <name type="scientific">Pseudonocardia parietis</name>
    <dbReference type="NCBI Taxonomy" id="570936"/>
    <lineage>
        <taxon>Bacteria</taxon>
        <taxon>Bacillati</taxon>
        <taxon>Actinomycetota</taxon>
        <taxon>Actinomycetes</taxon>
        <taxon>Pseudonocardiales</taxon>
        <taxon>Pseudonocardiaceae</taxon>
        <taxon>Pseudonocardia</taxon>
    </lineage>
</organism>
<dbReference type="NCBIfam" id="TIGR00254">
    <property type="entry name" value="GGDEF"/>
    <property type="match status" value="1"/>
</dbReference>
<sequence>MLPSPVRLREVTRWPVWSIPARLLGAVLAVELLALSLIVAGVLNLPPLDGRTLVLLATLAVAGVLHTEIIAGVERVRRYTAETHHVNLTSVWTFASALLLPPALGALVVVVIYTHLYVRVLRPVPPPQRRPVFREVYSTATVVLAVHAAAGILAATRPGELYDTLPGAVALVLTLLAYTVVNTCLVLGVVAMTAPDTPILRILFGGDELALELATLCLGALTASALVIGGPLVTLLAIPPIIALHRTVLVRQLREKADLDAKTGLLNHDAWHLRGSHELQLAERERRQAALLILDLDHFKEINDTHGHLYGDQVLAATARVLREELRDHDLVGRFGGEEFVVLLPRLSGHDGREELRQVAERLRGRVSGAPADEDARSAGGAPLPDGPADGPPAGRGGAGITVSIGGAVFPTDGGGMTALLEVADSALYAAKRAGRDTVRIGPHPSRAAGPGPEPEPEPI</sequence>
<proteinExistence type="predicted"/>
<dbReference type="InterPro" id="IPR029787">
    <property type="entry name" value="Nucleotide_cyclase"/>
</dbReference>
<dbReference type="Proteomes" id="UP001519295">
    <property type="component" value="Unassembled WGS sequence"/>
</dbReference>
<evidence type="ECO:0000256" key="1">
    <source>
        <dbReference type="SAM" id="MobiDB-lite"/>
    </source>
</evidence>
<keyword evidence="5" id="KW-1185">Reference proteome</keyword>
<dbReference type="PANTHER" id="PTHR45138:SF9">
    <property type="entry name" value="DIGUANYLATE CYCLASE DGCM-RELATED"/>
    <property type="match status" value="1"/>
</dbReference>
<comment type="caution">
    <text evidence="4">The sequence shown here is derived from an EMBL/GenBank/DDBJ whole genome shotgun (WGS) entry which is preliminary data.</text>
</comment>
<dbReference type="SUPFAM" id="SSF55073">
    <property type="entry name" value="Nucleotide cyclase"/>
    <property type="match status" value="1"/>
</dbReference>
<dbReference type="PROSITE" id="PS50887">
    <property type="entry name" value="GGDEF"/>
    <property type="match status" value="1"/>
</dbReference>
<gene>
    <name evidence="4" type="ORF">JOF36_004916</name>
</gene>
<dbReference type="SMART" id="SM00267">
    <property type="entry name" value="GGDEF"/>
    <property type="match status" value="1"/>
</dbReference>
<feature type="transmembrane region" description="Helical" evidence="2">
    <location>
        <begin position="213"/>
        <end position="244"/>
    </location>
</feature>
<evidence type="ECO:0000256" key="2">
    <source>
        <dbReference type="SAM" id="Phobius"/>
    </source>
</evidence>
<dbReference type="InterPro" id="IPR043128">
    <property type="entry name" value="Rev_trsase/Diguanyl_cyclase"/>
</dbReference>
<evidence type="ECO:0000259" key="3">
    <source>
        <dbReference type="PROSITE" id="PS50887"/>
    </source>
</evidence>
<feature type="region of interest" description="Disordered" evidence="1">
    <location>
        <begin position="364"/>
        <end position="398"/>
    </location>
</feature>
<dbReference type="RefSeq" id="WP_210031095.1">
    <property type="nucleotide sequence ID" value="NZ_JAGINU010000001.1"/>
</dbReference>
<dbReference type="CDD" id="cd01949">
    <property type="entry name" value="GGDEF"/>
    <property type="match status" value="1"/>
</dbReference>
<dbReference type="InterPro" id="IPR000160">
    <property type="entry name" value="GGDEF_dom"/>
</dbReference>
<accession>A0ABS4VZ65</accession>
<evidence type="ECO:0000313" key="4">
    <source>
        <dbReference type="EMBL" id="MBP2369220.1"/>
    </source>
</evidence>
<keyword evidence="2" id="KW-1133">Transmembrane helix</keyword>
<dbReference type="Pfam" id="PF00990">
    <property type="entry name" value="GGDEF"/>
    <property type="match status" value="1"/>
</dbReference>
<feature type="transmembrane region" description="Helical" evidence="2">
    <location>
        <begin position="168"/>
        <end position="193"/>
    </location>
</feature>
<evidence type="ECO:0000313" key="5">
    <source>
        <dbReference type="Proteomes" id="UP001519295"/>
    </source>
</evidence>
<feature type="transmembrane region" description="Helical" evidence="2">
    <location>
        <begin position="91"/>
        <end position="116"/>
    </location>
</feature>
<feature type="region of interest" description="Disordered" evidence="1">
    <location>
        <begin position="435"/>
        <end position="460"/>
    </location>
</feature>
<name>A0ABS4VZ65_9PSEU</name>
<keyword evidence="2" id="KW-0812">Transmembrane</keyword>
<dbReference type="PANTHER" id="PTHR45138">
    <property type="entry name" value="REGULATORY COMPONENTS OF SENSORY TRANSDUCTION SYSTEM"/>
    <property type="match status" value="1"/>
</dbReference>
<feature type="domain" description="GGDEF" evidence="3">
    <location>
        <begin position="287"/>
        <end position="444"/>
    </location>
</feature>